<dbReference type="Proteomes" id="UP000295252">
    <property type="component" value="Unassembled WGS sequence"/>
</dbReference>
<dbReference type="AlphaFoldDB" id="A0A068VHK1"/>
<protein>
    <submittedName>
        <fullName evidence="1">DH200=94 genomic scaffold, scaffold_888</fullName>
    </submittedName>
</protein>
<dbReference type="OrthoDB" id="1304301at2759"/>
<dbReference type="EMBL" id="HG739972">
    <property type="protein sequence ID" value="CDP20087.1"/>
    <property type="molecule type" value="Genomic_DNA"/>
</dbReference>
<keyword evidence="2" id="KW-1185">Reference proteome</keyword>
<gene>
    <name evidence="1" type="ORF">GSCOC_T00009216001</name>
</gene>
<accession>A0A068VHK1</accession>
<evidence type="ECO:0000313" key="2">
    <source>
        <dbReference type="Proteomes" id="UP000295252"/>
    </source>
</evidence>
<dbReference type="InParanoid" id="A0A068VHK1"/>
<evidence type="ECO:0000313" key="1">
    <source>
        <dbReference type="EMBL" id="CDP20087.1"/>
    </source>
</evidence>
<dbReference type="OMA" id="VWIDMIS"/>
<proteinExistence type="predicted"/>
<name>A0A068VHK1_COFCA</name>
<dbReference type="Gramene" id="CDP20087">
    <property type="protein sequence ID" value="CDP20087"/>
    <property type="gene ID" value="GSCOC_T00009216001"/>
</dbReference>
<sequence length="167" mass="19011">MGLWSILDVIPKIMSSEQNAKLERLPSIEGIKEVVFAMDGESAASPDGFTGRFLTFAWEVWIDMISRLISNVWFSLQQSLWAEFMHCKYCPNLHPCFADVSPGDSWTWKRMVSIQGIAKQKVSWVLARGDLSFWHDNWLGTGPLCPQVDTFQECAVSDFVDQGCWNI</sequence>
<dbReference type="STRING" id="49390.A0A068VHK1"/>
<organism evidence="1 2">
    <name type="scientific">Coffea canephora</name>
    <name type="common">Robusta coffee</name>
    <dbReference type="NCBI Taxonomy" id="49390"/>
    <lineage>
        <taxon>Eukaryota</taxon>
        <taxon>Viridiplantae</taxon>
        <taxon>Streptophyta</taxon>
        <taxon>Embryophyta</taxon>
        <taxon>Tracheophyta</taxon>
        <taxon>Spermatophyta</taxon>
        <taxon>Magnoliopsida</taxon>
        <taxon>eudicotyledons</taxon>
        <taxon>Gunneridae</taxon>
        <taxon>Pentapetalae</taxon>
        <taxon>asterids</taxon>
        <taxon>lamiids</taxon>
        <taxon>Gentianales</taxon>
        <taxon>Rubiaceae</taxon>
        <taxon>Ixoroideae</taxon>
        <taxon>Gardenieae complex</taxon>
        <taxon>Bertiereae - Coffeeae clade</taxon>
        <taxon>Coffeeae</taxon>
        <taxon>Coffea</taxon>
    </lineage>
</organism>
<dbReference type="PhylomeDB" id="A0A068VHK1"/>
<reference evidence="2" key="1">
    <citation type="journal article" date="2014" name="Science">
        <title>The coffee genome provides insight into the convergent evolution of caffeine biosynthesis.</title>
        <authorList>
            <person name="Denoeud F."/>
            <person name="Carretero-Paulet L."/>
            <person name="Dereeper A."/>
            <person name="Droc G."/>
            <person name="Guyot R."/>
            <person name="Pietrella M."/>
            <person name="Zheng C."/>
            <person name="Alberti A."/>
            <person name="Anthony F."/>
            <person name="Aprea G."/>
            <person name="Aury J.M."/>
            <person name="Bento P."/>
            <person name="Bernard M."/>
            <person name="Bocs S."/>
            <person name="Campa C."/>
            <person name="Cenci A."/>
            <person name="Combes M.C."/>
            <person name="Crouzillat D."/>
            <person name="Da Silva C."/>
            <person name="Daddiego L."/>
            <person name="De Bellis F."/>
            <person name="Dussert S."/>
            <person name="Garsmeur O."/>
            <person name="Gayraud T."/>
            <person name="Guignon V."/>
            <person name="Jahn K."/>
            <person name="Jamilloux V."/>
            <person name="Joet T."/>
            <person name="Labadie K."/>
            <person name="Lan T."/>
            <person name="Leclercq J."/>
            <person name="Lepelley M."/>
            <person name="Leroy T."/>
            <person name="Li L.T."/>
            <person name="Librado P."/>
            <person name="Lopez L."/>
            <person name="Munoz A."/>
            <person name="Noel B."/>
            <person name="Pallavicini A."/>
            <person name="Perrotta G."/>
            <person name="Poncet V."/>
            <person name="Pot D."/>
            <person name="Priyono X."/>
            <person name="Rigoreau M."/>
            <person name="Rouard M."/>
            <person name="Rozas J."/>
            <person name="Tranchant-Dubreuil C."/>
            <person name="VanBuren R."/>
            <person name="Zhang Q."/>
            <person name="Andrade A.C."/>
            <person name="Argout X."/>
            <person name="Bertrand B."/>
            <person name="de Kochko A."/>
            <person name="Graziosi G."/>
            <person name="Henry R.J."/>
            <person name="Jayarama X."/>
            <person name="Ming R."/>
            <person name="Nagai C."/>
            <person name="Rounsley S."/>
            <person name="Sankoff D."/>
            <person name="Giuliano G."/>
            <person name="Albert V.A."/>
            <person name="Wincker P."/>
            <person name="Lashermes P."/>
        </authorList>
    </citation>
    <scope>NUCLEOTIDE SEQUENCE [LARGE SCALE GENOMIC DNA]</scope>
    <source>
        <strain evidence="2">cv. DH200-94</strain>
    </source>
</reference>